<organism evidence="1 2">
    <name type="scientific">Dendrolimus kikuchii</name>
    <dbReference type="NCBI Taxonomy" id="765133"/>
    <lineage>
        <taxon>Eukaryota</taxon>
        <taxon>Metazoa</taxon>
        <taxon>Ecdysozoa</taxon>
        <taxon>Arthropoda</taxon>
        <taxon>Hexapoda</taxon>
        <taxon>Insecta</taxon>
        <taxon>Pterygota</taxon>
        <taxon>Neoptera</taxon>
        <taxon>Endopterygota</taxon>
        <taxon>Lepidoptera</taxon>
        <taxon>Glossata</taxon>
        <taxon>Ditrysia</taxon>
        <taxon>Bombycoidea</taxon>
        <taxon>Lasiocampidae</taxon>
        <taxon>Dendrolimus</taxon>
    </lineage>
</organism>
<gene>
    <name evidence="1" type="ORF">K1T71_004085</name>
</gene>
<evidence type="ECO:0000313" key="2">
    <source>
        <dbReference type="Proteomes" id="UP000824533"/>
    </source>
</evidence>
<proteinExistence type="predicted"/>
<sequence>MTGHRAKLLFAIVIVFVSFWFKNILQSVWDTYTEFPKVITNGTRIKVFTQEELSQYNGNNGNIVYLAVLGKVFDVTKGSQHYAKGSPYNYFTGKDGSRALITGDFYDESKNKDHVLDLKCGDIFTLLRWQETFKEKYSEIGILDGRYYDNIGHETSYLKELHIKIDQCKVEKETARKKELEYPPCNIAWSAEDGTKVWCTKTSGGISRNWVGVPRQLFTPGEDKPRCVCINLETIHTQGLIKEYKNCQSEATSCFVQI</sequence>
<name>A0ACC1DA57_9NEOP</name>
<keyword evidence="2" id="KW-1185">Reference proteome</keyword>
<protein>
    <submittedName>
        <fullName evidence="1">Uncharacterized protein</fullName>
    </submittedName>
</protein>
<accession>A0ACC1DA57</accession>
<dbReference type="Proteomes" id="UP000824533">
    <property type="component" value="Linkage Group LG06"/>
</dbReference>
<comment type="caution">
    <text evidence="1">The sequence shown here is derived from an EMBL/GenBank/DDBJ whole genome shotgun (WGS) entry which is preliminary data.</text>
</comment>
<evidence type="ECO:0000313" key="1">
    <source>
        <dbReference type="EMBL" id="KAJ0180681.1"/>
    </source>
</evidence>
<reference evidence="1 2" key="1">
    <citation type="journal article" date="2021" name="Front. Genet.">
        <title>Chromosome-Level Genome Assembly Reveals Significant Gene Expansion in the Toll and IMD Signaling Pathways of Dendrolimus kikuchii.</title>
        <authorList>
            <person name="Zhou J."/>
            <person name="Wu P."/>
            <person name="Xiong Z."/>
            <person name="Liu N."/>
            <person name="Zhao N."/>
            <person name="Ji M."/>
            <person name="Qiu Y."/>
            <person name="Yang B."/>
        </authorList>
    </citation>
    <scope>NUCLEOTIDE SEQUENCE [LARGE SCALE GENOMIC DNA]</scope>
    <source>
        <strain evidence="1">Ann1</strain>
    </source>
</reference>
<dbReference type="EMBL" id="CM034392">
    <property type="protein sequence ID" value="KAJ0180681.1"/>
    <property type="molecule type" value="Genomic_DNA"/>
</dbReference>